<gene>
    <name evidence="2" type="ORF">GTP38_07660</name>
    <name evidence="3" type="ORF">GTP44_25475</name>
</gene>
<dbReference type="InterPro" id="IPR007401">
    <property type="entry name" value="DUF454"/>
</dbReference>
<evidence type="ECO:0000256" key="1">
    <source>
        <dbReference type="SAM" id="Phobius"/>
    </source>
</evidence>
<dbReference type="RefSeq" id="WP_160989591.1">
    <property type="nucleotide sequence ID" value="NZ_WWCO01000004.1"/>
</dbReference>
<feature type="transmembrane region" description="Helical" evidence="1">
    <location>
        <begin position="70"/>
        <end position="88"/>
    </location>
</feature>
<evidence type="ECO:0000313" key="2">
    <source>
        <dbReference type="EMBL" id="MYM34214.1"/>
    </source>
</evidence>
<evidence type="ECO:0000313" key="5">
    <source>
        <dbReference type="Proteomes" id="UP000474565"/>
    </source>
</evidence>
<keyword evidence="1" id="KW-0472">Membrane</keyword>
<keyword evidence="4" id="KW-1185">Reference proteome</keyword>
<evidence type="ECO:0000313" key="3">
    <source>
        <dbReference type="EMBL" id="MYM85276.1"/>
    </source>
</evidence>
<dbReference type="EMBL" id="WWCO01000004">
    <property type="protein sequence ID" value="MYM34214.1"/>
    <property type="molecule type" value="Genomic_DNA"/>
</dbReference>
<dbReference type="Proteomes" id="UP000474565">
    <property type="component" value="Unassembled WGS sequence"/>
</dbReference>
<feature type="transmembrane region" description="Helical" evidence="1">
    <location>
        <begin position="94"/>
        <end position="112"/>
    </location>
</feature>
<dbReference type="EMBL" id="WWCP01000056">
    <property type="protein sequence ID" value="MYM85276.1"/>
    <property type="molecule type" value="Genomic_DNA"/>
</dbReference>
<protein>
    <submittedName>
        <fullName evidence="3">DUF454 family protein</fullName>
    </submittedName>
</protein>
<keyword evidence="1" id="KW-0812">Transmembrane</keyword>
<dbReference type="Proteomes" id="UP000449678">
    <property type="component" value="Unassembled WGS sequence"/>
</dbReference>
<evidence type="ECO:0000313" key="4">
    <source>
        <dbReference type="Proteomes" id="UP000449678"/>
    </source>
</evidence>
<accession>A0A6L8MTB0</accession>
<name>A0A6L8MTB0_9BURK</name>
<dbReference type="PANTHER" id="PTHR35813">
    <property type="entry name" value="INNER MEMBRANE PROTEIN YBAN"/>
    <property type="match status" value="1"/>
</dbReference>
<sequence length="133" mass="15172">MKLILNSIGVLAVILGVLGIFLPLLPTTPFLLLASACFARASPRLHNWLQTNKVFGKYLRDYENGKGIPLRGKIWILIFMWGSMSYSIWRTDHLWVRLLIITVGVCVTLYLTRFVPTMRMPPSLTSLNKRTKP</sequence>
<dbReference type="PANTHER" id="PTHR35813:SF1">
    <property type="entry name" value="INNER MEMBRANE PROTEIN YBAN"/>
    <property type="match status" value="1"/>
</dbReference>
<dbReference type="GO" id="GO:0005886">
    <property type="term" value="C:plasma membrane"/>
    <property type="evidence" value="ECO:0007669"/>
    <property type="project" value="TreeGrafter"/>
</dbReference>
<proteinExistence type="predicted"/>
<keyword evidence="1" id="KW-1133">Transmembrane helix</keyword>
<organism evidence="3 5">
    <name type="scientific">Duganella lactea</name>
    <dbReference type="NCBI Taxonomy" id="2692173"/>
    <lineage>
        <taxon>Bacteria</taxon>
        <taxon>Pseudomonadati</taxon>
        <taxon>Pseudomonadota</taxon>
        <taxon>Betaproteobacteria</taxon>
        <taxon>Burkholderiales</taxon>
        <taxon>Oxalobacteraceae</taxon>
        <taxon>Telluria group</taxon>
        <taxon>Duganella</taxon>
    </lineage>
</organism>
<dbReference type="Pfam" id="PF04304">
    <property type="entry name" value="DUF454"/>
    <property type="match status" value="1"/>
</dbReference>
<feature type="transmembrane region" description="Helical" evidence="1">
    <location>
        <begin position="7"/>
        <end position="24"/>
    </location>
</feature>
<reference evidence="4 5" key="1">
    <citation type="submission" date="2019-12" db="EMBL/GenBank/DDBJ databases">
        <title>Novel species isolated from a subtropical stream in China.</title>
        <authorList>
            <person name="Lu H."/>
        </authorList>
    </citation>
    <scope>NUCLEOTIDE SEQUENCE [LARGE SCALE GENOMIC DNA]</scope>
    <source>
        <strain evidence="3 5">FT50W</strain>
        <strain evidence="2 4">FT94W</strain>
    </source>
</reference>
<dbReference type="PIRSF" id="PIRSF016789">
    <property type="entry name" value="DUF454"/>
    <property type="match status" value="1"/>
</dbReference>
<comment type="caution">
    <text evidence="3">The sequence shown here is derived from an EMBL/GenBank/DDBJ whole genome shotgun (WGS) entry which is preliminary data.</text>
</comment>
<dbReference type="AlphaFoldDB" id="A0A6L8MTB0"/>